<feature type="non-terminal residue" evidence="1">
    <location>
        <position position="169"/>
    </location>
</feature>
<sequence>MCRGCRHLNVYTVYHKAYGGTTEGSGLGGVFDSLVSHLTNVHTNFLQKWDQLIDLEAKEVEVAKKEIWCSQSSKNDLYALSSLVLDTSERTTPTNFCKGNQFTYHFVHRDWTSLGTHQQDGDALNSYNFPMKKFESSLRNGDYVILSTEPGGILIATGVVVDMSCSRIS</sequence>
<dbReference type="Gramene" id="OIT08913">
    <property type="protein sequence ID" value="OIT08913"/>
    <property type="gene ID" value="A4A49_44382"/>
</dbReference>
<evidence type="ECO:0000313" key="2">
    <source>
        <dbReference type="Proteomes" id="UP000187609"/>
    </source>
</evidence>
<reference evidence="1" key="1">
    <citation type="submission" date="2016-11" db="EMBL/GenBank/DDBJ databases">
        <title>The genome of Nicotiana attenuata.</title>
        <authorList>
            <person name="Xu S."/>
            <person name="Brockmoeller T."/>
            <person name="Gaquerel E."/>
            <person name="Navarro A."/>
            <person name="Kuhl H."/>
            <person name="Gase K."/>
            <person name="Ling Z."/>
            <person name="Zhou W."/>
            <person name="Kreitzer C."/>
            <person name="Stanke M."/>
            <person name="Tang H."/>
            <person name="Lyons E."/>
            <person name="Pandey P."/>
            <person name="Pandey S.P."/>
            <person name="Timmermann B."/>
            <person name="Baldwin I.T."/>
        </authorList>
    </citation>
    <scope>NUCLEOTIDE SEQUENCE [LARGE SCALE GENOMIC DNA]</scope>
    <source>
        <strain evidence="1">UT</strain>
    </source>
</reference>
<comment type="caution">
    <text evidence="1">The sequence shown here is derived from an EMBL/GenBank/DDBJ whole genome shotgun (WGS) entry which is preliminary data.</text>
</comment>
<dbReference type="AlphaFoldDB" id="A0A1J6JPV8"/>
<evidence type="ECO:0000313" key="1">
    <source>
        <dbReference type="EMBL" id="OIT08913.1"/>
    </source>
</evidence>
<accession>A0A1J6JPV8</accession>
<name>A0A1J6JPV8_NICAT</name>
<gene>
    <name evidence="1" type="ORF">A4A49_44382</name>
</gene>
<proteinExistence type="predicted"/>
<organism evidence="1 2">
    <name type="scientific">Nicotiana attenuata</name>
    <name type="common">Coyote tobacco</name>
    <dbReference type="NCBI Taxonomy" id="49451"/>
    <lineage>
        <taxon>Eukaryota</taxon>
        <taxon>Viridiplantae</taxon>
        <taxon>Streptophyta</taxon>
        <taxon>Embryophyta</taxon>
        <taxon>Tracheophyta</taxon>
        <taxon>Spermatophyta</taxon>
        <taxon>Magnoliopsida</taxon>
        <taxon>eudicotyledons</taxon>
        <taxon>Gunneridae</taxon>
        <taxon>Pentapetalae</taxon>
        <taxon>asterids</taxon>
        <taxon>lamiids</taxon>
        <taxon>Solanales</taxon>
        <taxon>Solanaceae</taxon>
        <taxon>Nicotianoideae</taxon>
        <taxon>Nicotianeae</taxon>
        <taxon>Nicotiana</taxon>
    </lineage>
</organism>
<dbReference type="EMBL" id="MJEQ01026593">
    <property type="protein sequence ID" value="OIT08913.1"/>
    <property type="molecule type" value="Genomic_DNA"/>
</dbReference>
<protein>
    <submittedName>
        <fullName evidence="1">Uncharacterized protein</fullName>
    </submittedName>
</protein>
<dbReference type="STRING" id="49451.A0A1J6JPV8"/>
<keyword evidence="2" id="KW-1185">Reference proteome</keyword>
<dbReference type="Proteomes" id="UP000187609">
    <property type="component" value="Unassembled WGS sequence"/>
</dbReference>